<dbReference type="CDD" id="cd06165">
    <property type="entry name" value="Sortase_A"/>
    <property type="match status" value="1"/>
</dbReference>
<evidence type="ECO:0000256" key="1">
    <source>
        <dbReference type="ARBA" id="ARBA00022670"/>
    </source>
</evidence>
<dbReference type="InterPro" id="IPR042007">
    <property type="entry name" value="Sortase_A"/>
</dbReference>
<proteinExistence type="predicted"/>
<evidence type="ECO:0000256" key="4">
    <source>
        <dbReference type="PIRSR" id="PIRSR605754-1"/>
    </source>
</evidence>
<dbReference type="RefSeq" id="WP_021350055.1">
    <property type="nucleotide sequence ID" value="NZ_JAHBRU010000143.1"/>
</dbReference>
<dbReference type="SUPFAM" id="SSF63817">
    <property type="entry name" value="Sortase"/>
    <property type="match status" value="1"/>
</dbReference>
<name>A0A2K2TIJ7_LIMFE</name>
<feature type="active site" description="Acyl-thioester intermediate" evidence="4">
    <location>
        <position position="188"/>
    </location>
</feature>
<dbReference type="EMBL" id="POTQ01000009">
    <property type="protein sequence ID" value="PNV57943.1"/>
    <property type="molecule type" value="Genomic_DNA"/>
</dbReference>
<evidence type="ECO:0000313" key="6">
    <source>
        <dbReference type="Proteomes" id="UP000236514"/>
    </source>
</evidence>
<dbReference type="Pfam" id="PF04203">
    <property type="entry name" value="Sortase"/>
    <property type="match status" value="1"/>
</dbReference>
<dbReference type="AlphaFoldDB" id="A0A2K2TIJ7"/>
<keyword evidence="3" id="KW-0788">Thiol protease</keyword>
<dbReference type="GO" id="GO:0006508">
    <property type="term" value="P:proteolysis"/>
    <property type="evidence" value="ECO:0007669"/>
    <property type="project" value="UniProtKB-KW"/>
</dbReference>
<comment type="caution">
    <text evidence="5">The sequence shown here is derived from an EMBL/GenBank/DDBJ whole genome shotgun (WGS) entry which is preliminary data.</text>
</comment>
<organism evidence="5 6">
    <name type="scientific">Limosilactobacillus fermentum</name>
    <name type="common">Lactobacillus fermentum</name>
    <dbReference type="NCBI Taxonomy" id="1613"/>
    <lineage>
        <taxon>Bacteria</taxon>
        <taxon>Bacillati</taxon>
        <taxon>Bacillota</taxon>
        <taxon>Bacilli</taxon>
        <taxon>Lactobacillales</taxon>
        <taxon>Lactobacillaceae</taxon>
        <taxon>Limosilactobacillus</taxon>
    </lineage>
</organism>
<protein>
    <submittedName>
        <fullName evidence="5">Class A sortase</fullName>
    </submittedName>
</protein>
<dbReference type="Proteomes" id="UP000236514">
    <property type="component" value="Unassembled WGS sequence"/>
</dbReference>
<evidence type="ECO:0000313" key="5">
    <source>
        <dbReference type="EMBL" id="PNV57943.1"/>
    </source>
</evidence>
<evidence type="ECO:0000256" key="2">
    <source>
        <dbReference type="ARBA" id="ARBA00022801"/>
    </source>
</evidence>
<dbReference type="InterPro" id="IPR005754">
    <property type="entry name" value="Sortase"/>
</dbReference>
<evidence type="ECO:0000256" key="3">
    <source>
        <dbReference type="ARBA" id="ARBA00022807"/>
    </source>
</evidence>
<dbReference type="Gene3D" id="2.40.260.10">
    <property type="entry name" value="Sortase"/>
    <property type="match status" value="1"/>
</dbReference>
<dbReference type="GO" id="GO:0008234">
    <property type="term" value="F:cysteine-type peptidase activity"/>
    <property type="evidence" value="ECO:0007669"/>
    <property type="project" value="UniProtKB-KW"/>
</dbReference>
<keyword evidence="2" id="KW-0378">Hydrolase</keyword>
<gene>
    <name evidence="5" type="ORF">C1Y38_05575</name>
</gene>
<accession>A0A2K2TIJ7</accession>
<dbReference type="NCBIfam" id="TIGR01076">
    <property type="entry name" value="sortase_fam"/>
    <property type="match status" value="1"/>
</dbReference>
<reference evidence="5 6" key="1">
    <citation type="submission" date="2018-01" db="EMBL/GenBank/DDBJ databases">
        <title>Draft genome sequence of the feruloyl esterase-producing strain Lactobacillus fermentum CRL 1446, isolated from artisanal goat milk cheese.</title>
        <authorList>
            <person name="Abeijon Mukdsi M.C."/>
            <person name="Saavedra L."/>
            <person name="Gauffin Cano M.P."/>
            <person name="Hebert E.M."/>
            <person name="Medina R.B."/>
        </authorList>
    </citation>
    <scope>NUCLEOTIDE SEQUENCE [LARGE SCALE GENOMIC DNA]</scope>
    <source>
        <strain evidence="5 6">CRL 1446</strain>
    </source>
</reference>
<dbReference type="InterPro" id="IPR023365">
    <property type="entry name" value="Sortase_dom-sf"/>
</dbReference>
<sequence>MKRRIIVWLAIIAMLITSVLLINYKTVERWLIGSYQPKITATTTKQAERKPANYNYDVAKQPTWTDILKARQHANQVATVGVIAIPSINLYLPIGKGVSNTVLALAVGTMRSDQVMGDGNYALAGHNMDDGRTLFSPLYSKGQAGQMVYLTNFRKVYAYQFVSRETIAPTEVSVVANTTDPVITLITCDYTGSHRIFLRGKLVKTYTYAKTPDKIKTALTHTYNQ</sequence>
<keyword evidence="1" id="KW-0645">Protease</keyword>
<feature type="active site" description="Proton donor/acceptor" evidence="4">
    <location>
        <position position="126"/>
    </location>
</feature>